<gene>
    <name evidence="2" type="ORF">V6242_12530</name>
</gene>
<keyword evidence="3" id="KW-1185">Reference proteome</keyword>
<organism evidence="2 3">
    <name type="scientific">Marinomonas arenicola</name>
    <dbReference type="NCBI Taxonomy" id="569601"/>
    <lineage>
        <taxon>Bacteria</taxon>
        <taxon>Pseudomonadati</taxon>
        <taxon>Pseudomonadota</taxon>
        <taxon>Gammaproteobacteria</taxon>
        <taxon>Oceanospirillales</taxon>
        <taxon>Oceanospirillaceae</taxon>
        <taxon>Marinomonas</taxon>
    </lineage>
</organism>
<dbReference type="RefSeq" id="WP_341565223.1">
    <property type="nucleotide sequence ID" value="NZ_JBAKAQ010000008.1"/>
</dbReference>
<sequence length="148" mass="17067">MYAIEAKDVLRYFLGDWKVQRTISGFGEIPGEACFHRHADNEQWLDYQEAMVLPNSDQQKPNAFRRYSYRMTASGFDIFFSDGATKGDLFLSFAFTQASTLTSHHLCIKDHYDATFEFLSDTEFQLSFSVVGPKKDYAIQTRFTKLLA</sequence>
<dbReference type="Proteomes" id="UP001379949">
    <property type="component" value="Unassembled WGS sequence"/>
</dbReference>
<dbReference type="InterPro" id="IPR045632">
    <property type="entry name" value="DUF6314"/>
</dbReference>
<name>A0ABU9G660_9GAMM</name>
<evidence type="ECO:0000259" key="1">
    <source>
        <dbReference type="Pfam" id="PF19834"/>
    </source>
</evidence>
<proteinExistence type="predicted"/>
<evidence type="ECO:0000313" key="3">
    <source>
        <dbReference type="Proteomes" id="UP001379949"/>
    </source>
</evidence>
<accession>A0ABU9G660</accession>
<evidence type="ECO:0000313" key="2">
    <source>
        <dbReference type="EMBL" id="MEL0613974.1"/>
    </source>
</evidence>
<reference evidence="2 3" key="1">
    <citation type="submission" date="2024-02" db="EMBL/GenBank/DDBJ databases">
        <title>Bacteria isolated from the canopy kelp, Nereocystis luetkeana.</title>
        <authorList>
            <person name="Pfister C.A."/>
            <person name="Younker I.T."/>
            <person name="Light S.H."/>
        </authorList>
    </citation>
    <scope>NUCLEOTIDE SEQUENCE [LARGE SCALE GENOMIC DNA]</scope>
    <source>
        <strain evidence="2 3">TI.4.07</strain>
    </source>
</reference>
<protein>
    <submittedName>
        <fullName evidence="2">DUF6314 family protein</fullName>
    </submittedName>
</protein>
<dbReference type="Pfam" id="PF19834">
    <property type="entry name" value="DUF6314"/>
    <property type="match status" value="1"/>
</dbReference>
<dbReference type="EMBL" id="JBAKAR010000010">
    <property type="protein sequence ID" value="MEL0613974.1"/>
    <property type="molecule type" value="Genomic_DNA"/>
</dbReference>
<feature type="domain" description="DUF6314" evidence="1">
    <location>
        <begin position="13"/>
        <end position="145"/>
    </location>
</feature>
<comment type="caution">
    <text evidence="2">The sequence shown here is derived from an EMBL/GenBank/DDBJ whole genome shotgun (WGS) entry which is preliminary data.</text>
</comment>